<protein>
    <submittedName>
        <fullName evidence="2">Uncharacterized protein</fullName>
    </submittedName>
</protein>
<dbReference type="Proteomes" id="UP001363151">
    <property type="component" value="Unassembled WGS sequence"/>
</dbReference>
<sequence>MRTLKSDDTAGGRGEIDRRARTSGPNFRYSRARSRFE</sequence>
<evidence type="ECO:0000313" key="2">
    <source>
        <dbReference type="EMBL" id="KAK7248006.1"/>
    </source>
</evidence>
<feature type="compositionally biased region" description="Basic and acidic residues" evidence="1">
    <location>
        <begin position="1"/>
        <end position="20"/>
    </location>
</feature>
<comment type="caution">
    <text evidence="2">The sequence shown here is derived from an EMBL/GenBank/DDBJ whole genome shotgun (WGS) entry which is preliminary data.</text>
</comment>
<dbReference type="EMBL" id="JBBJCI010000122">
    <property type="protein sequence ID" value="KAK7248006.1"/>
    <property type="molecule type" value="Genomic_DNA"/>
</dbReference>
<proteinExistence type="predicted"/>
<name>A0ABR1G3U3_AURAN</name>
<gene>
    <name evidence="2" type="ORF">SO694_0008615</name>
</gene>
<evidence type="ECO:0000256" key="1">
    <source>
        <dbReference type="SAM" id="MobiDB-lite"/>
    </source>
</evidence>
<feature type="region of interest" description="Disordered" evidence="1">
    <location>
        <begin position="1"/>
        <end position="37"/>
    </location>
</feature>
<keyword evidence="3" id="KW-1185">Reference proteome</keyword>
<evidence type="ECO:0000313" key="3">
    <source>
        <dbReference type="Proteomes" id="UP001363151"/>
    </source>
</evidence>
<reference evidence="2 3" key="1">
    <citation type="submission" date="2024-03" db="EMBL/GenBank/DDBJ databases">
        <title>Aureococcus anophagefferens CCMP1851 and Kratosvirus quantuckense: Draft genome of a second virus-susceptible host strain in the model system.</title>
        <authorList>
            <person name="Chase E."/>
            <person name="Truchon A.R."/>
            <person name="Schepens W."/>
            <person name="Wilhelm S.W."/>
        </authorList>
    </citation>
    <scope>NUCLEOTIDE SEQUENCE [LARGE SCALE GENOMIC DNA]</scope>
    <source>
        <strain evidence="2 3">CCMP1851</strain>
    </source>
</reference>
<accession>A0ABR1G3U3</accession>
<organism evidence="2 3">
    <name type="scientific">Aureococcus anophagefferens</name>
    <name type="common">Harmful bloom alga</name>
    <dbReference type="NCBI Taxonomy" id="44056"/>
    <lineage>
        <taxon>Eukaryota</taxon>
        <taxon>Sar</taxon>
        <taxon>Stramenopiles</taxon>
        <taxon>Ochrophyta</taxon>
        <taxon>Pelagophyceae</taxon>
        <taxon>Pelagomonadales</taxon>
        <taxon>Pelagomonadaceae</taxon>
        <taxon>Aureococcus</taxon>
    </lineage>
</organism>